<feature type="compositionally biased region" description="Basic and acidic residues" evidence="1">
    <location>
        <begin position="74"/>
        <end position="87"/>
    </location>
</feature>
<feature type="compositionally biased region" description="Polar residues" evidence="1">
    <location>
        <begin position="23"/>
        <end position="33"/>
    </location>
</feature>
<dbReference type="Proteomes" id="UP001286313">
    <property type="component" value="Unassembled WGS sequence"/>
</dbReference>
<evidence type="ECO:0000313" key="3">
    <source>
        <dbReference type="Proteomes" id="UP001286313"/>
    </source>
</evidence>
<evidence type="ECO:0000256" key="1">
    <source>
        <dbReference type="SAM" id="MobiDB-lite"/>
    </source>
</evidence>
<feature type="compositionally biased region" description="Polar residues" evidence="1">
    <location>
        <begin position="90"/>
        <end position="99"/>
    </location>
</feature>
<comment type="caution">
    <text evidence="2">The sequence shown here is derived from an EMBL/GenBank/DDBJ whole genome shotgun (WGS) entry which is preliminary data.</text>
</comment>
<feature type="compositionally biased region" description="Basic and acidic residues" evidence="1">
    <location>
        <begin position="34"/>
        <end position="66"/>
    </location>
</feature>
<sequence length="99" mass="11005">MSPSVMSLSKLCSEDSVRLPQAGSKSSAASNSITERKRVEEDKFESLEDALKKSELGSKVQEEKSHLTFQLAHPTDDYNKLENKLDDSSNEVLQNQCNS</sequence>
<proteinExistence type="predicted"/>
<organism evidence="2 3">
    <name type="scientific">Petrolisthes cinctipes</name>
    <name type="common">Flat porcelain crab</name>
    <dbReference type="NCBI Taxonomy" id="88211"/>
    <lineage>
        <taxon>Eukaryota</taxon>
        <taxon>Metazoa</taxon>
        <taxon>Ecdysozoa</taxon>
        <taxon>Arthropoda</taxon>
        <taxon>Crustacea</taxon>
        <taxon>Multicrustacea</taxon>
        <taxon>Malacostraca</taxon>
        <taxon>Eumalacostraca</taxon>
        <taxon>Eucarida</taxon>
        <taxon>Decapoda</taxon>
        <taxon>Pleocyemata</taxon>
        <taxon>Anomura</taxon>
        <taxon>Galatheoidea</taxon>
        <taxon>Porcellanidae</taxon>
        <taxon>Petrolisthes</taxon>
    </lineage>
</organism>
<feature type="region of interest" description="Disordered" evidence="1">
    <location>
        <begin position="1"/>
        <end position="99"/>
    </location>
</feature>
<dbReference type="AlphaFoldDB" id="A0AAE1BQG7"/>
<reference evidence="2" key="1">
    <citation type="submission" date="2023-10" db="EMBL/GenBank/DDBJ databases">
        <title>Genome assemblies of two species of porcelain crab, Petrolisthes cinctipes and Petrolisthes manimaculis (Anomura: Porcellanidae).</title>
        <authorList>
            <person name="Angst P."/>
        </authorList>
    </citation>
    <scope>NUCLEOTIDE SEQUENCE</scope>
    <source>
        <strain evidence="2">PB745_01</strain>
        <tissue evidence="2">Gill</tissue>
    </source>
</reference>
<evidence type="ECO:0000313" key="2">
    <source>
        <dbReference type="EMBL" id="KAK3855097.1"/>
    </source>
</evidence>
<gene>
    <name evidence="2" type="ORF">Pcinc_038473</name>
</gene>
<name>A0AAE1BQG7_PETCI</name>
<protein>
    <submittedName>
        <fullName evidence="2">Uncharacterized protein</fullName>
    </submittedName>
</protein>
<accession>A0AAE1BQG7</accession>
<dbReference type="EMBL" id="JAWQEG010006353">
    <property type="protein sequence ID" value="KAK3855097.1"/>
    <property type="molecule type" value="Genomic_DNA"/>
</dbReference>
<keyword evidence="3" id="KW-1185">Reference proteome</keyword>